<feature type="domain" description="Transposase IS204/IS1001/IS1096/IS1165 DDE" evidence="1">
    <location>
        <begin position="168"/>
        <end position="423"/>
    </location>
</feature>
<name>A0A8B3FNQ0_9ACTN</name>
<dbReference type="AlphaFoldDB" id="A0A8B3FNQ0"/>
<protein>
    <submittedName>
        <fullName evidence="2">ISL3 family transposase</fullName>
    </submittedName>
</protein>
<evidence type="ECO:0000313" key="2">
    <source>
        <dbReference type="EMBL" id="RLP05891.1"/>
    </source>
</evidence>
<dbReference type="Pfam" id="PF01610">
    <property type="entry name" value="DDE_Tnp_ISL3"/>
    <property type="match status" value="1"/>
</dbReference>
<dbReference type="InterPro" id="IPR047951">
    <property type="entry name" value="Transpos_ISL3"/>
</dbReference>
<evidence type="ECO:0000259" key="1">
    <source>
        <dbReference type="Pfam" id="PF01610"/>
    </source>
</evidence>
<dbReference type="InterPro" id="IPR002560">
    <property type="entry name" value="Transposase_DDE"/>
</dbReference>
<comment type="caution">
    <text evidence="2">The sequence shown here is derived from an EMBL/GenBank/DDBJ whole genome shotgun (WGS) entry which is preliminary data.</text>
</comment>
<accession>A0A8B3FNQ0</accession>
<dbReference type="Proteomes" id="UP000279336">
    <property type="component" value="Unassembled WGS sequence"/>
</dbReference>
<reference evidence="2 3" key="1">
    <citation type="submission" date="2018-10" db="EMBL/GenBank/DDBJ databases">
        <title>Propionibacterium australiense Genome Sequencing and Assembly.</title>
        <authorList>
            <person name="Bernier A.-M."/>
            <person name="Bernard K."/>
        </authorList>
    </citation>
    <scope>NUCLEOTIDE SEQUENCE [LARGE SCALE GENOMIC DNA]</scope>
    <source>
        <strain evidence="2 3">NML98A078</strain>
    </source>
</reference>
<gene>
    <name evidence="2" type="ORF">D7U36_13410</name>
</gene>
<dbReference type="RefSeq" id="WP_121588388.1">
    <property type="nucleotide sequence ID" value="NZ_LR134442.1"/>
</dbReference>
<proteinExistence type="predicted"/>
<dbReference type="PANTHER" id="PTHR33498:SF1">
    <property type="entry name" value="TRANSPOSASE FOR INSERTION SEQUENCE ELEMENT IS1557"/>
    <property type="match status" value="1"/>
</dbReference>
<dbReference type="OrthoDB" id="5150170at2"/>
<sequence>MPDITPPAGFGRPDLTAFARLDGLGLDVVGQRLEPDRVVLACRVAEPDQWCRRCGCEGSPRDSVVRRLAHEPLGWRPTMLEVVVRRYRCSECGHVWRQDTTAAAEPRAKLSRRGLRWALEGIVVQHLSVARIAEGLGVAWDTANTAVLAEGKQVLIDKPGRFDGVAVIGVDEHVWRHTKRGDKYVTVIIDLTPVRDGTGPARLLDMVEGRSKQAFKTWLNERPRTWRDTMEVVAMDGFTGFKTAAAEEVPDAVAVMDPFHVIRLAGDALDKCRRRVQLAIHGHRGFKDDPLYKSRRTLHTGADLLTEKQKDRLTALFTDDAHVEVEATWGIYQRMIAAYRDQDRRRGRELMVKLIASISTGVPKALTEIITLGRTLKKRTDDVLAYFDRPGTSNGPTEALNGRLEHLRGTALGFRNLTNYITRSLLETGGFRPQLLHPRLG</sequence>
<evidence type="ECO:0000313" key="3">
    <source>
        <dbReference type="Proteomes" id="UP000279336"/>
    </source>
</evidence>
<dbReference type="EMBL" id="RCIW01000050">
    <property type="protein sequence ID" value="RLP05891.1"/>
    <property type="molecule type" value="Genomic_DNA"/>
</dbReference>
<dbReference type="PANTHER" id="PTHR33498">
    <property type="entry name" value="TRANSPOSASE FOR INSERTION SEQUENCE ELEMENT IS1557"/>
    <property type="match status" value="1"/>
</dbReference>
<organism evidence="2 3">
    <name type="scientific">Propionibacterium australiense</name>
    <dbReference type="NCBI Taxonomy" id="119981"/>
    <lineage>
        <taxon>Bacteria</taxon>
        <taxon>Bacillati</taxon>
        <taxon>Actinomycetota</taxon>
        <taxon>Actinomycetes</taxon>
        <taxon>Propionibacteriales</taxon>
        <taxon>Propionibacteriaceae</taxon>
        <taxon>Propionibacterium</taxon>
    </lineage>
</organism>
<dbReference type="NCBIfam" id="NF033550">
    <property type="entry name" value="transpos_ISL3"/>
    <property type="match status" value="1"/>
</dbReference>